<keyword evidence="8" id="KW-1185">Reference proteome</keyword>
<sequence length="550" mass="62669">MRNVEEAHSMYRSHNAGRWLYNNKAQLKARYTPFNMGGLVRRVKMLVGSPVLSGTKLADTDNRAFLLTYENGTQIVARIATPISGPPVITTTSEVATMDFLHRIGFPVPKVLAYSAITDSTEVESEFILMEKADGTSLDRVSSDTLDVDFARSLADVLRPLVDVRFKCYGSFSEGVDTSPFCVGPITMHDFWEEERAAMEDVYRGPWTSALEYMTDTITCEQKRIERFAKPHMNDSFTCVLLFQGNEHDHIELLERYKTILPHLTPKEPQLLHGRLWHPNLHAGHVFASLRSGSLIAPAFLQLTPPKVYGPWFSADQDIITHPAGFDAVEKDKQHEGGGSVAYEKEAGMCAAFDRRAFGDLMLEANVNENGRDTDAVKWKLPELKTRQYLEHLSRRTWQMGLVPFRKFLVDAFLEFDVIAPGTPCPISFTPEEVGMRFVSINSLLRHLARADELCVEFRILPHGYVRIPQAGNQYRTEYFEKIRDEVERRRVEFVDEAGMEKEERRERELMWPFRGTMGDEPRECLPMRSVVPDIRELLGDGWAAVEGEK</sequence>
<dbReference type="EMBL" id="MU155326">
    <property type="protein sequence ID" value="KAF9475587.1"/>
    <property type="molecule type" value="Genomic_DNA"/>
</dbReference>
<dbReference type="AlphaFoldDB" id="A0A9P5YU21"/>
<name>A0A9P5YU21_9AGAR</name>
<keyword evidence="4" id="KW-0809">Transit peptide</keyword>
<dbReference type="InterPro" id="IPR051035">
    <property type="entry name" value="Mito_inheritance_9"/>
</dbReference>
<dbReference type="GO" id="GO:0005739">
    <property type="term" value="C:mitochondrion"/>
    <property type="evidence" value="ECO:0007669"/>
    <property type="project" value="UniProtKB-SubCell"/>
</dbReference>
<gene>
    <name evidence="7" type="ORF">BDN70DRAFT_935746</name>
</gene>
<dbReference type="OrthoDB" id="2968323at2759"/>
<comment type="caution">
    <text evidence="7">The sequence shown here is derived from an EMBL/GenBank/DDBJ whole genome shotgun (WGS) entry which is preliminary data.</text>
</comment>
<keyword evidence="5" id="KW-0496">Mitochondrion</keyword>
<evidence type="ECO:0000313" key="7">
    <source>
        <dbReference type="EMBL" id="KAF9475587.1"/>
    </source>
</evidence>
<dbReference type="InterPro" id="IPR011009">
    <property type="entry name" value="Kinase-like_dom_sf"/>
</dbReference>
<dbReference type="Proteomes" id="UP000807469">
    <property type="component" value="Unassembled WGS sequence"/>
</dbReference>
<evidence type="ECO:0000256" key="5">
    <source>
        <dbReference type="ARBA" id="ARBA00023128"/>
    </source>
</evidence>
<evidence type="ECO:0000256" key="3">
    <source>
        <dbReference type="ARBA" id="ARBA00016197"/>
    </source>
</evidence>
<evidence type="ECO:0000313" key="8">
    <source>
        <dbReference type="Proteomes" id="UP000807469"/>
    </source>
</evidence>
<organism evidence="7 8">
    <name type="scientific">Pholiota conissans</name>
    <dbReference type="NCBI Taxonomy" id="109636"/>
    <lineage>
        <taxon>Eukaryota</taxon>
        <taxon>Fungi</taxon>
        <taxon>Dikarya</taxon>
        <taxon>Basidiomycota</taxon>
        <taxon>Agaricomycotina</taxon>
        <taxon>Agaricomycetes</taxon>
        <taxon>Agaricomycetidae</taxon>
        <taxon>Agaricales</taxon>
        <taxon>Agaricineae</taxon>
        <taxon>Strophariaceae</taxon>
        <taxon>Pholiota</taxon>
    </lineage>
</organism>
<dbReference type="PANTHER" id="PTHR36091:SF1">
    <property type="entry name" value="ALTERED INHERITANCE OF MITOCHONDRIA PROTEIN 9, MITOCHONDRIAL"/>
    <property type="match status" value="1"/>
</dbReference>
<evidence type="ECO:0000256" key="1">
    <source>
        <dbReference type="ARBA" id="ARBA00004173"/>
    </source>
</evidence>
<comment type="subcellular location">
    <subcellularLocation>
        <location evidence="1">Mitochondrion</location>
    </subcellularLocation>
</comment>
<comment type="similarity">
    <text evidence="2">Belongs to the AIM9 family.</text>
</comment>
<protein>
    <recommendedName>
        <fullName evidence="3">Altered inheritance of mitochondria protein 9, mitochondrial</fullName>
    </recommendedName>
    <alternativeName>
        <fullName evidence="6">Found in mitochondrial proteome protein 29</fullName>
    </alternativeName>
</protein>
<evidence type="ECO:0000256" key="2">
    <source>
        <dbReference type="ARBA" id="ARBA00005543"/>
    </source>
</evidence>
<accession>A0A9P5YU21</accession>
<dbReference type="PANTHER" id="PTHR36091">
    <property type="entry name" value="ALTERED INHERITANCE OF MITOCHONDRIA PROTEIN 9, MITOCHONDRIAL"/>
    <property type="match status" value="1"/>
</dbReference>
<proteinExistence type="inferred from homology"/>
<dbReference type="SUPFAM" id="SSF56112">
    <property type="entry name" value="Protein kinase-like (PK-like)"/>
    <property type="match status" value="1"/>
</dbReference>
<evidence type="ECO:0000256" key="6">
    <source>
        <dbReference type="ARBA" id="ARBA00031849"/>
    </source>
</evidence>
<evidence type="ECO:0000256" key="4">
    <source>
        <dbReference type="ARBA" id="ARBA00022946"/>
    </source>
</evidence>
<reference evidence="7" key="1">
    <citation type="submission" date="2020-11" db="EMBL/GenBank/DDBJ databases">
        <authorList>
            <consortium name="DOE Joint Genome Institute"/>
            <person name="Ahrendt S."/>
            <person name="Riley R."/>
            <person name="Andreopoulos W."/>
            <person name="Labutti K."/>
            <person name="Pangilinan J."/>
            <person name="Ruiz-Duenas F.J."/>
            <person name="Barrasa J.M."/>
            <person name="Sanchez-Garcia M."/>
            <person name="Camarero S."/>
            <person name="Miyauchi S."/>
            <person name="Serrano A."/>
            <person name="Linde D."/>
            <person name="Babiker R."/>
            <person name="Drula E."/>
            <person name="Ayuso-Fernandez I."/>
            <person name="Pacheco R."/>
            <person name="Padilla G."/>
            <person name="Ferreira P."/>
            <person name="Barriuso J."/>
            <person name="Kellner H."/>
            <person name="Castanera R."/>
            <person name="Alfaro M."/>
            <person name="Ramirez L."/>
            <person name="Pisabarro A.G."/>
            <person name="Kuo A."/>
            <person name="Tritt A."/>
            <person name="Lipzen A."/>
            <person name="He G."/>
            <person name="Yan M."/>
            <person name="Ng V."/>
            <person name="Cullen D."/>
            <person name="Martin F."/>
            <person name="Rosso M.-N."/>
            <person name="Henrissat B."/>
            <person name="Hibbett D."/>
            <person name="Martinez A.T."/>
            <person name="Grigoriev I.V."/>
        </authorList>
    </citation>
    <scope>NUCLEOTIDE SEQUENCE</scope>
    <source>
        <strain evidence="7">CIRM-BRFM 674</strain>
    </source>
</reference>